<dbReference type="Proteomes" id="UP000639859">
    <property type="component" value="Unassembled WGS sequence"/>
</dbReference>
<dbReference type="InterPro" id="IPR000014">
    <property type="entry name" value="PAS"/>
</dbReference>
<evidence type="ECO:0000256" key="2">
    <source>
        <dbReference type="ARBA" id="ARBA00012438"/>
    </source>
</evidence>
<dbReference type="PANTHER" id="PTHR41523">
    <property type="entry name" value="TWO-COMPONENT SYSTEM SENSOR PROTEIN"/>
    <property type="match status" value="1"/>
</dbReference>
<keyword evidence="5" id="KW-0716">Sensory transduction</keyword>
<dbReference type="SUPFAM" id="SSF55785">
    <property type="entry name" value="PYP-like sensor domain (PAS domain)"/>
    <property type="match status" value="2"/>
</dbReference>
<keyword evidence="13" id="KW-0157">Chromophore</keyword>
<comment type="catalytic activity">
    <reaction evidence="1">
        <text>ATP + protein L-histidine = ADP + protein N-phospho-L-histidine.</text>
        <dbReference type="EC" id="2.7.13.3"/>
    </reaction>
</comment>
<sequence length="484" mass="53521">MISLPPFGAPARPMIASPSLTTALKHAPLGIAIFDRSMRYLAHSSQYLTDQGLSADLPLLGRVHYEVFPEIPRHWRDLHARVIEEGVELREDVGDRYVDRAGRVEWIRWSMAPWRTDDGAIGGLVLYTEVVTAAVEARLRLEAAEARYKAVFDQASMGVARISPRGAFQEVNDRFCAITRHSRQHLLAGNAAELIEPEDLPGAQAEVRALLARRIDTYAAERRLRAGDGELLWIRLTVSRVQPRGQPAYLVAIIADITVRKRVEAEKERHEGQLRLLINELNHRVKNTLATVQSMAAQTLRNEPDPVTAFEKFESRLLGLSLAHDVLTRESWHGAELREVAQRALAPFTAAAGRVSVEGPACFLPPGGALTMSLIFHELATNALKYGGLSNVDGTVAVNWSFDPVARALCLTWVESGGPVVDAPPARRGFGSRLIERSLRGELRGQARMDWRSEGLVCRLEAQVPEPTPPSPELGVVASLDERR</sequence>
<keyword evidence="12" id="KW-0067">ATP-binding</keyword>
<reference evidence="19 20" key="1">
    <citation type="submission" date="2020-11" db="EMBL/GenBank/DDBJ databases">
        <title>genome sequence of strain KACC 18849.</title>
        <authorList>
            <person name="Gao J."/>
            <person name="Zhang X."/>
        </authorList>
    </citation>
    <scope>NUCLEOTIDE SEQUENCE [LARGE SCALE GENOMIC DNA]</scope>
    <source>
        <strain evidence="19 20">KACC 18849</strain>
    </source>
</reference>
<feature type="region of interest" description="Disordered" evidence="16">
    <location>
        <begin position="463"/>
        <end position="484"/>
    </location>
</feature>
<evidence type="ECO:0000259" key="17">
    <source>
        <dbReference type="PROSITE" id="PS50112"/>
    </source>
</evidence>
<evidence type="ECO:0000313" key="20">
    <source>
        <dbReference type="Proteomes" id="UP000639859"/>
    </source>
</evidence>
<accession>A0ABS0SZB9</accession>
<dbReference type="SMART" id="SM00091">
    <property type="entry name" value="PAS"/>
    <property type="match status" value="1"/>
</dbReference>
<keyword evidence="7" id="KW-0288">FMN</keyword>
<dbReference type="PANTHER" id="PTHR41523:SF7">
    <property type="entry name" value="HISTIDINE KINASE"/>
    <property type="match status" value="1"/>
</dbReference>
<feature type="domain" description="PAC" evidence="18">
    <location>
        <begin position="218"/>
        <end position="269"/>
    </location>
</feature>
<keyword evidence="6" id="KW-0285">Flavoprotein</keyword>
<dbReference type="NCBIfam" id="TIGR00229">
    <property type="entry name" value="sensory_box"/>
    <property type="match status" value="1"/>
</dbReference>
<dbReference type="EC" id="2.7.13.3" evidence="2"/>
<dbReference type="PROSITE" id="PS50113">
    <property type="entry name" value="PAC"/>
    <property type="match status" value="1"/>
</dbReference>
<dbReference type="Gene3D" id="3.30.565.10">
    <property type="entry name" value="Histidine kinase-like ATPase, C-terminal domain"/>
    <property type="match status" value="1"/>
</dbReference>
<dbReference type="InterPro" id="IPR013656">
    <property type="entry name" value="PAS_4"/>
</dbReference>
<dbReference type="InterPro" id="IPR011102">
    <property type="entry name" value="Sig_transdc_His_kinase_HWE"/>
</dbReference>
<evidence type="ECO:0000256" key="10">
    <source>
        <dbReference type="ARBA" id="ARBA00022741"/>
    </source>
</evidence>
<dbReference type="InterPro" id="IPR013655">
    <property type="entry name" value="PAS_fold_3"/>
</dbReference>
<gene>
    <name evidence="19" type="ORF">I4Q42_14060</name>
</gene>
<dbReference type="InterPro" id="IPR000700">
    <property type="entry name" value="PAS-assoc_C"/>
</dbReference>
<dbReference type="InterPro" id="IPR036890">
    <property type="entry name" value="HATPase_C_sf"/>
</dbReference>
<keyword evidence="4" id="KW-0597">Phosphoprotein</keyword>
<dbReference type="Pfam" id="PF07536">
    <property type="entry name" value="HWE_HK"/>
    <property type="match status" value="1"/>
</dbReference>
<keyword evidence="3" id="KW-0600">Photoreceptor protein</keyword>
<dbReference type="SMART" id="SM00911">
    <property type="entry name" value="HWE_HK"/>
    <property type="match status" value="1"/>
</dbReference>
<evidence type="ECO:0000256" key="4">
    <source>
        <dbReference type="ARBA" id="ARBA00022553"/>
    </source>
</evidence>
<evidence type="ECO:0000256" key="6">
    <source>
        <dbReference type="ARBA" id="ARBA00022630"/>
    </source>
</evidence>
<evidence type="ECO:0000256" key="5">
    <source>
        <dbReference type="ARBA" id="ARBA00022606"/>
    </source>
</evidence>
<name>A0ABS0SZB9_9CAUL</name>
<organism evidence="19 20">
    <name type="scientific">Caulobacter hibisci</name>
    <dbReference type="NCBI Taxonomy" id="2035993"/>
    <lineage>
        <taxon>Bacteria</taxon>
        <taxon>Pseudomonadati</taxon>
        <taxon>Pseudomonadota</taxon>
        <taxon>Alphaproteobacteria</taxon>
        <taxon>Caulobacterales</taxon>
        <taxon>Caulobacteraceae</taxon>
        <taxon>Caulobacter</taxon>
    </lineage>
</organism>
<evidence type="ECO:0000256" key="7">
    <source>
        <dbReference type="ARBA" id="ARBA00022643"/>
    </source>
</evidence>
<comment type="caution">
    <text evidence="19">The sequence shown here is derived from an EMBL/GenBank/DDBJ whole genome shotgun (WGS) entry which is preliminary data.</text>
</comment>
<dbReference type="InterPro" id="IPR035965">
    <property type="entry name" value="PAS-like_dom_sf"/>
</dbReference>
<dbReference type="CDD" id="cd00130">
    <property type="entry name" value="PAS"/>
    <property type="match status" value="1"/>
</dbReference>
<evidence type="ECO:0000256" key="14">
    <source>
        <dbReference type="ARBA" id="ARBA00023026"/>
    </source>
</evidence>
<evidence type="ECO:0000256" key="13">
    <source>
        <dbReference type="ARBA" id="ARBA00022991"/>
    </source>
</evidence>
<keyword evidence="15" id="KW-0675">Receptor</keyword>
<keyword evidence="8" id="KW-0808">Transferase</keyword>
<evidence type="ECO:0000256" key="15">
    <source>
        <dbReference type="ARBA" id="ARBA00023170"/>
    </source>
</evidence>
<evidence type="ECO:0000256" key="16">
    <source>
        <dbReference type="SAM" id="MobiDB-lite"/>
    </source>
</evidence>
<evidence type="ECO:0000256" key="8">
    <source>
        <dbReference type="ARBA" id="ARBA00022679"/>
    </source>
</evidence>
<keyword evidence="14" id="KW-0843">Virulence</keyword>
<evidence type="ECO:0000256" key="1">
    <source>
        <dbReference type="ARBA" id="ARBA00000085"/>
    </source>
</evidence>
<protein>
    <recommendedName>
        <fullName evidence="2">histidine kinase</fullName>
        <ecNumber evidence="2">2.7.13.3</ecNumber>
    </recommendedName>
</protein>
<evidence type="ECO:0000256" key="11">
    <source>
        <dbReference type="ARBA" id="ARBA00022777"/>
    </source>
</evidence>
<feature type="domain" description="PAS" evidence="17">
    <location>
        <begin position="144"/>
        <end position="214"/>
    </location>
</feature>
<dbReference type="Pfam" id="PF08447">
    <property type="entry name" value="PAS_3"/>
    <property type="match status" value="1"/>
</dbReference>
<dbReference type="SMART" id="SM00086">
    <property type="entry name" value="PAC"/>
    <property type="match status" value="2"/>
</dbReference>
<evidence type="ECO:0000256" key="12">
    <source>
        <dbReference type="ARBA" id="ARBA00022840"/>
    </source>
</evidence>
<dbReference type="Pfam" id="PF08448">
    <property type="entry name" value="PAS_4"/>
    <property type="match status" value="1"/>
</dbReference>
<evidence type="ECO:0000313" key="19">
    <source>
        <dbReference type="EMBL" id="MBI1684794.1"/>
    </source>
</evidence>
<evidence type="ECO:0000259" key="18">
    <source>
        <dbReference type="PROSITE" id="PS50113"/>
    </source>
</evidence>
<dbReference type="InterPro" id="IPR001610">
    <property type="entry name" value="PAC"/>
</dbReference>
<dbReference type="Gene3D" id="3.30.450.20">
    <property type="entry name" value="PAS domain"/>
    <property type="match status" value="2"/>
</dbReference>
<keyword evidence="20" id="KW-1185">Reference proteome</keyword>
<keyword evidence="9" id="KW-0677">Repeat</keyword>
<evidence type="ECO:0000256" key="9">
    <source>
        <dbReference type="ARBA" id="ARBA00022737"/>
    </source>
</evidence>
<keyword evidence="11" id="KW-0418">Kinase</keyword>
<dbReference type="PROSITE" id="PS50112">
    <property type="entry name" value="PAS"/>
    <property type="match status" value="1"/>
</dbReference>
<dbReference type="EMBL" id="JADWOX010000009">
    <property type="protein sequence ID" value="MBI1684794.1"/>
    <property type="molecule type" value="Genomic_DNA"/>
</dbReference>
<keyword evidence="10" id="KW-0547">Nucleotide-binding</keyword>
<proteinExistence type="predicted"/>
<evidence type="ECO:0000256" key="3">
    <source>
        <dbReference type="ARBA" id="ARBA00022543"/>
    </source>
</evidence>